<reference evidence="2" key="1">
    <citation type="journal article" date="2014" name="Int. J. Syst. Evol. Microbiol.">
        <title>Complete genome sequence of Corynebacterium casei LMG S-19264T (=DSM 44701T), isolated from a smear-ripened cheese.</title>
        <authorList>
            <consortium name="US DOE Joint Genome Institute (JGI-PGF)"/>
            <person name="Walter F."/>
            <person name="Albersmeier A."/>
            <person name="Kalinowski J."/>
            <person name="Ruckert C."/>
        </authorList>
    </citation>
    <scope>NUCLEOTIDE SEQUENCE</scope>
    <source>
        <strain evidence="2">JCM 3276</strain>
    </source>
</reference>
<name>A0A918GC24_9PSEU</name>
<dbReference type="Proteomes" id="UP000660680">
    <property type="component" value="Unassembled WGS sequence"/>
</dbReference>
<gene>
    <name evidence="2" type="ORF">GCM10010171_21010</name>
</gene>
<proteinExistence type="predicted"/>
<reference evidence="2" key="2">
    <citation type="submission" date="2020-09" db="EMBL/GenBank/DDBJ databases">
        <authorList>
            <person name="Sun Q."/>
            <person name="Ohkuma M."/>
        </authorList>
    </citation>
    <scope>NUCLEOTIDE SEQUENCE</scope>
    <source>
        <strain evidence="2">JCM 3276</strain>
    </source>
</reference>
<dbReference type="AlphaFoldDB" id="A0A918GC24"/>
<organism evidence="2 3">
    <name type="scientific">Actinokineospora fastidiosa</name>
    <dbReference type="NCBI Taxonomy" id="1816"/>
    <lineage>
        <taxon>Bacteria</taxon>
        <taxon>Bacillati</taxon>
        <taxon>Actinomycetota</taxon>
        <taxon>Actinomycetes</taxon>
        <taxon>Pseudonocardiales</taxon>
        <taxon>Pseudonocardiaceae</taxon>
        <taxon>Actinokineospora</taxon>
    </lineage>
</organism>
<dbReference type="EMBL" id="BMRB01000002">
    <property type="protein sequence ID" value="GGS27971.1"/>
    <property type="molecule type" value="Genomic_DNA"/>
</dbReference>
<protein>
    <submittedName>
        <fullName evidence="2">Uncharacterized protein</fullName>
    </submittedName>
</protein>
<feature type="region of interest" description="Disordered" evidence="1">
    <location>
        <begin position="1"/>
        <end position="21"/>
    </location>
</feature>
<evidence type="ECO:0000256" key="1">
    <source>
        <dbReference type="SAM" id="MobiDB-lite"/>
    </source>
</evidence>
<accession>A0A918GC24</accession>
<evidence type="ECO:0000313" key="2">
    <source>
        <dbReference type="EMBL" id="GGS27971.1"/>
    </source>
</evidence>
<sequence length="65" mass="6809">MTGTTNDAAHSNTTASRSITGVSGLYRKTGRITTRMNRANRRAFALIPLNVSITGSTAAPSRVTG</sequence>
<evidence type="ECO:0000313" key="3">
    <source>
        <dbReference type="Proteomes" id="UP000660680"/>
    </source>
</evidence>
<comment type="caution">
    <text evidence="2">The sequence shown here is derived from an EMBL/GenBank/DDBJ whole genome shotgun (WGS) entry which is preliminary data.</text>
</comment>
<keyword evidence="3" id="KW-1185">Reference proteome</keyword>